<sequence length="161" mass="17710">MKVPGRPAATHSSSCLLPPTTPTRRSCPVSPPSCKLRHSFPPVIAQTRVPYCLAVLSACQAVTQKLECWTLLQFVVSGLHRVRQQISVWENLACRASQRLKAFPSACNFLNFGVISPHGQTGMLPRLFRNEADKLKASVALREAPAISIIKTGMDVREHSH</sequence>
<feature type="region of interest" description="Disordered" evidence="1">
    <location>
        <begin position="1"/>
        <end position="25"/>
    </location>
</feature>
<name>A0A5B7I1B2_PORTR</name>
<proteinExistence type="predicted"/>
<evidence type="ECO:0000313" key="2">
    <source>
        <dbReference type="EMBL" id="MPC74738.1"/>
    </source>
</evidence>
<keyword evidence="3" id="KW-1185">Reference proteome</keyword>
<evidence type="ECO:0000313" key="3">
    <source>
        <dbReference type="Proteomes" id="UP000324222"/>
    </source>
</evidence>
<dbReference type="EMBL" id="VSRR010039616">
    <property type="protein sequence ID" value="MPC74738.1"/>
    <property type="molecule type" value="Genomic_DNA"/>
</dbReference>
<comment type="caution">
    <text evidence="2">The sequence shown here is derived from an EMBL/GenBank/DDBJ whole genome shotgun (WGS) entry which is preliminary data.</text>
</comment>
<dbReference type="Proteomes" id="UP000324222">
    <property type="component" value="Unassembled WGS sequence"/>
</dbReference>
<reference evidence="2 3" key="1">
    <citation type="submission" date="2019-05" db="EMBL/GenBank/DDBJ databases">
        <title>Another draft genome of Portunus trituberculatus and its Hox gene families provides insights of decapod evolution.</title>
        <authorList>
            <person name="Jeong J.-H."/>
            <person name="Song I."/>
            <person name="Kim S."/>
            <person name="Choi T."/>
            <person name="Kim D."/>
            <person name="Ryu S."/>
            <person name="Kim W."/>
        </authorList>
    </citation>
    <scope>NUCLEOTIDE SEQUENCE [LARGE SCALE GENOMIC DNA]</scope>
    <source>
        <tissue evidence="2">Muscle</tissue>
    </source>
</reference>
<accession>A0A5B7I1B2</accession>
<protein>
    <submittedName>
        <fullName evidence="2">Uncharacterized protein</fullName>
    </submittedName>
</protein>
<evidence type="ECO:0000256" key="1">
    <source>
        <dbReference type="SAM" id="MobiDB-lite"/>
    </source>
</evidence>
<organism evidence="2 3">
    <name type="scientific">Portunus trituberculatus</name>
    <name type="common">Swimming crab</name>
    <name type="synonym">Neptunus trituberculatus</name>
    <dbReference type="NCBI Taxonomy" id="210409"/>
    <lineage>
        <taxon>Eukaryota</taxon>
        <taxon>Metazoa</taxon>
        <taxon>Ecdysozoa</taxon>
        <taxon>Arthropoda</taxon>
        <taxon>Crustacea</taxon>
        <taxon>Multicrustacea</taxon>
        <taxon>Malacostraca</taxon>
        <taxon>Eumalacostraca</taxon>
        <taxon>Eucarida</taxon>
        <taxon>Decapoda</taxon>
        <taxon>Pleocyemata</taxon>
        <taxon>Brachyura</taxon>
        <taxon>Eubrachyura</taxon>
        <taxon>Portunoidea</taxon>
        <taxon>Portunidae</taxon>
        <taxon>Portuninae</taxon>
        <taxon>Portunus</taxon>
    </lineage>
</organism>
<dbReference type="AlphaFoldDB" id="A0A5B7I1B2"/>
<gene>
    <name evidence="2" type="ORF">E2C01_069112</name>
</gene>